<protein>
    <submittedName>
        <fullName evidence="2">Uncharacterized protein</fullName>
    </submittedName>
</protein>
<keyword evidence="1" id="KW-0472">Membrane</keyword>
<keyword evidence="1" id="KW-0812">Transmembrane</keyword>
<dbReference type="OrthoDB" id="98452at2157"/>
<sequence>MAKKRWIALWLFANFIIFWCVGLYTSGYSPEGYLPWESAKIQEYTPIIYTSSGDEPYGILSMADIKGNIYYYIVWEDEYFHNMIIDRLYRFFRSLVYGGNTYDIEVVKIYPDNNSIYLQTYEHTDVWATMQPDGSCLWNGHTIPDCTEKGTHVKVYVVTWNHMLSLTPKNGTIRVGNLPMRHMTVDDYVSLGMFRRTQETIGGVAINSMLISALFTVAFNVVLYVSWRKGYLSWDYYRYMKNEFRKMVNREKK</sequence>
<evidence type="ECO:0000256" key="1">
    <source>
        <dbReference type="SAM" id="Phobius"/>
    </source>
</evidence>
<reference evidence="3" key="1">
    <citation type="journal article" date="2016" name="Syst. Appl. Microbiol.">
        <title>Thermococcus piezophilus sp. nov., a novel hyperthermophilic and piezophilic archaeon with a broad pressure range for growth, isolated from a deepest hydrothermal vent at the Mid-Cayman Rise.</title>
        <authorList>
            <person name="Dalmasso C."/>
            <person name="Oger P."/>
            <person name="Selva G."/>
            <person name="Courtine D."/>
            <person name="L'Haridon S."/>
            <person name="Garlaschelli A."/>
            <person name="Roussel E."/>
            <person name="Miyazaki J."/>
            <person name="Reveillaud J."/>
            <person name="Jebbar M."/>
            <person name="Takai K."/>
            <person name="Maignien L."/>
            <person name="Alain K."/>
        </authorList>
    </citation>
    <scope>NUCLEOTIDE SEQUENCE [LARGE SCALE GENOMIC DNA]</scope>
    <source>
        <strain evidence="3">CDGS</strain>
    </source>
</reference>
<dbReference type="KEGG" id="tpie:A7C91_06225"/>
<organism evidence="2 3">
    <name type="scientific">Thermococcus piezophilus</name>
    <dbReference type="NCBI Taxonomy" id="1712654"/>
    <lineage>
        <taxon>Archaea</taxon>
        <taxon>Methanobacteriati</taxon>
        <taxon>Methanobacteriota</taxon>
        <taxon>Thermococci</taxon>
        <taxon>Thermococcales</taxon>
        <taxon>Thermococcaceae</taxon>
        <taxon>Thermococcus</taxon>
    </lineage>
</organism>
<feature type="transmembrane region" description="Helical" evidence="1">
    <location>
        <begin position="204"/>
        <end position="227"/>
    </location>
</feature>
<proteinExistence type="predicted"/>
<gene>
    <name evidence="2" type="ORF">A7C91_06225</name>
</gene>
<evidence type="ECO:0000313" key="2">
    <source>
        <dbReference type="EMBL" id="ANF22813.1"/>
    </source>
</evidence>
<evidence type="ECO:0000313" key="3">
    <source>
        <dbReference type="Proteomes" id="UP000076969"/>
    </source>
</evidence>
<dbReference type="AlphaFoldDB" id="A0A172WH96"/>
<dbReference type="RefSeq" id="WP_068665865.1">
    <property type="nucleotide sequence ID" value="NZ_CP015520.1"/>
</dbReference>
<keyword evidence="1" id="KW-1133">Transmembrane helix</keyword>
<keyword evidence="3" id="KW-1185">Reference proteome</keyword>
<feature type="transmembrane region" description="Helical" evidence="1">
    <location>
        <begin position="6"/>
        <end position="24"/>
    </location>
</feature>
<dbReference type="STRING" id="1712654.A7C91_06225"/>
<dbReference type="GeneID" id="28495773"/>
<accession>A0A172WH96</accession>
<dbReference type="Proteomes" id="UP000076969">
    <property type="component" value="Chromosome"/>
</dbReference>
<dbReference type="EMBL" id="CP015520">
    <property type="protein sequence ID" value="ANF22813.1"/>
    <property type="molecule type" value="Genomic_DNA"/>
</dbReference>
<name>A0A172WH96_9EURY</name>